<gene>
    <name evidence="3" type="ORF">A3Q41_03600</name>
</gene>
<dbReference type="PANTHER" id="PTHR34039:SF1">
    <property type="entry name" value="UPF0102 PROTEIN YRAN"/>
    <property type="match status" value="1"/>
</dbReference>
<reference evidence="4" key="2">
    <citation type="submission" date="2016-04" db="EMBL/GenBank/DDBJ databases">
        <title>Complete Genome and Plasmid Sequences for Rhodococcus fascians D188 and Draft Sequences for Rhodococcus spp. Isolates PBTS 1 and PBTS 2.</title>
        <authorList>
            <person name="Stamer R."/>
            <person name="Vereecke D."/>
            <person name="Zhang Y."/>
            <person name="Schilkey F."/>
            <person name="Devitt N."/>
            <person name="Randall J."/>
        </authorList>
    </citation>
    <scope>NUCLEOTIDE SEQUENCE [LARGE SCALE GENOMIC DNA]</scope>
    <source>
        <strain evidence="4">PBTS2</strain>
    </source>
</reference>
<dbReference type="GO" id="GO:0003676">
    <property type="term" value="F:nucleic acid binding"/>
    <property type="evidence" value="ECO:0007669"/>
    <property type="project" value="InterPro"/>
</dbReference>
<protein>
    <recommendedName>
        <fullName evidence="2">UPF0102 protein A3Q41_03600</fullName>
    </recommendedName>
</protein>
<dbReference type="EMBL" id="CP015220">
    <property type="protein sequence ID" value="AMY24886.1"/>
    <property type="molecule type" value="Genomic_DNA"/>
</dbReference>
<dbReference type="CDD" id="cd20736">
    <property type="entry name" value="PoNe_Nuclease"/>
    <property type="match status" value="1"/>
</dbReference>
<keyword evidence="4" id="KW-1185">Reference proteome</keyword>
<dbReference type="InterPro" id="IPR003509">
    <property type="entry name" value="UPF0102_YraN-like"/>
</dbReference>
<proteinExistence type="inferred from homology"/>
<dbReference type="RefSeq" id="WP_032372848.1">
    <property type="nucleotide sequence ID" value="NZ_CP015220.1"/>
</dbReference>
<dbReference type="Pfam" id="PF02021">
    <property type="entry name" value="UPF0102"/>
    <property type="match status" value="1"/>
</dbReference>
<comment type="similarity">
    <text evidence="1 2">Belongs to the UPF0102 family.</text>
</comment>
<evidence type="ECO:0000256" key="1">
    <source>
        <dbReference type="ARBA" id="ARBA00006738"/>
    </source>
</evidence>
<dbReference type="Proteomes" id="UP000076038">
    <property type="component" value="Chromosome"/>
</dbReference>
<dbReference type="InterPro" id="IPR011335">
    <property type="entry name" value="Restrct_endonuc-II-like"/>
</dbReference>
<evidence type="ECO:0000313" key="4">
    <source>
        <dbReference type="Proteomes" id="UP000076038"/>
    </source>
</evidence>
<dbReference type="SUPFAM" id="SSF52980">
    <property type="entry name" value="Restriction endonuclease-like"/>
    <property type="match status" value="1"/>
</dbReference>
<dbReference type="PANTHER" id="PTHR34039">
    <property type="entry name" value="UPF0102 PROTEIN YRAN"/>
    <property type="match status" value="1"/>
</dbReference>
<dbReference type="NCBIfam" id="TIGR00252">
    <property type="entry name" value="YraN family protein"/>
    <property type="match status" value="1"/>
</dbReference>
<dbReference type="HAMAP" id="MF_00048">
    <property type="entry name" value="UPF0102"/>
    <property type="match status" value="1"/>
</dbReference>
<dbReference type="OrthoDB" id="9794876at2"/>
<sequence length="118" mass="13192">MPTNQELGARGEDLAARHLEHIGLEVIERNWRHRSGELDIIAREGETVVFVEVKTRSGIGYGTPAEAVTYTKQTRIRGLALQWLSLRGGPWVHIRFDVIAIVIGRGDDPVLTHVRAAF</sequence>
<evidence type="ECO:0000313" key="3">
    <source>
        <dbReference type="EMBL" id="AMY24886.1"/>
    </source>
</evidence>
<accession>A0A143QQ27</accession>
<dbReference type="InterPro" id="IPR011856">
    <property type="entry name" value="tRNA_endonuc-like_dom_sf"/>
</dbReference>
<organism evidence="3 4">
    <name type="scientific">Rhodococcoides fascians</name>
    <name type="common">Rhodococcus fascians</name>
    <dbReference type="NCBI Taxonomy" id="1828"/>
    <lineage>
        <taxon>Bacteria</taxon>
        <taxon>Bacillati</taxon>
        <taxon>Actinomycetota</taxon>
        <taxon>Actinomycetes</taxon>
        <taxon>Mycobacteriales</taxon>
        <taxon>Nocardiaceae</taxon>
        <taxon>Rhodococcoides</taxon>
    </lineage>
</organism>
<evidence type="ECO:0000256" key="2">
    <source>
        <dbReference type="HAMAP-Rule" id="MF_00048"/>
    </source>
</evidence>
<dbReference type="PATRIC" id="fig|1653479.3.peg.3649"/>
<reference evidence="3 4" key="1">
    <citation type="journal article" date="2016" name="Genome Announc.">
        <title>Complete Genome and Plasmid Sequences for Rhodococcus fascians D188 and Draft Sequences for Rhodococcus Isolates PBTS 1 and PBTS 2.</title>
        <authorList>
            <person name="Stamler R.A."/>
            <person name="Vereecke D."/>
            <person name="Zhang Y."/>
            <person name="Schilkey F."/>
            <person name="Devitt N."/>
            <person name="Randall J.J."/>
        </authorList>
    </citation>
    <scope>NUCLEOTIDE SEQUENCE [LARGE SCALE GENOMIC DNA]</scope>
    <source>
        <strain evidence="3 4">PBTS2</strain>
    </source>
</reference>
<dbReference type="AlphaFoldDB" id="A0A143QQ27"/>
<dbReference type="KEGG" id="rhs:A3Q41_03600"/>
<dbReference type="NCBIfam" id="NF009154">
    <property type="entry name" value="PRK12497.3-3"/>
    <property type="match status" value="1"/>
</dbReference>
<dbReference type="Gene3D" id="3.40.1350.10">
    <property type="match status" value="1"/>
</dbReference>
<dbReference type="NCBIfam" id="NF009150">
    <property type="entry name" value="PRK12497.1-3"/>
    <property type="match status" value="1"/>
</dbReference>
<name>A0A143QQ27_RHOFA</name>